<dbReference type="AlphaFoldDB" id="A0A378U2T2"/>
<keyword evidence="5 6" id="KW-0472">Membrane</keyword>
<comment type="subcellular location">
    <subcellularLocation>
        <location evidence="1">Membrane</location>
        <topology evidence="1">Multi-pass membrane protein</topology>
    </subcellularLocation>
</comment>
<proteinExistence type="inferred from homology"/>
<dbReference type="InterPro" id="IPR006696">
    <property type="entry name" value="DUF423"/>
</dbReference>
<evidence type="ECO:0000313" key="7">
    <source>
        <dbReference type="EMBL" id="STZ68974.1"/>
    </source>
</evidence>
<evidence type="ECO:0000256" key="1">
    <source>
        <dbReference type="ARBA" id="ARBA00004141"/>
    </source>
</evidence>
<evidence type="ECO:0000256" key="5">
    <source>
        <dbReference type="ARBA" id="ARBA00023136"/>
    </source>
</evidence>
<evidence type="ECO:0000256" key="6">
    <source>
        <dbReference type="SAM" id="Phobius"/>
    </source>
</evidence>
<dbReference type="EMBL" id="UGQL01000002">
    <property type="protein sequence ID" value="STZ68974.1"/>
    <property type="molecule type" value="Genomic_DNA"/>
</dbReference>
<dbReference type="PANTHER" id="PTHR43461">
    <property type="entry name" value="TRANSMEMBRANE PROTEIN 256"/>
    <property type="match status" value="1"/>
</dbReference>
<keyword evidence="3 6" id="KW-0812">Transmembrane</keyword>
<dbReference type="RefSeq" id="WP_115091821.1">
    <property type="nucleotide sequence ID" value="NZ_CP068107.1"/>
</dbReference>
<evidence type="ECO:0000256" key="4">
    <source>
        <dbReference type="ARBA" id="ARBA00022989"/>
    </source>
</evidence>
<feature type="transmembrane region" description="Helical" evidence="6">
    <location>
        <begin position="70"/>
        <end position="88"/>
    </location>
</feature>
<dbReference type="Proteomes" id="UP000255024">
    <property type="component" value="Unassembled WGS sequence"/>
</dbReference>
<accession>A0A378U2T2</accession>
<evidence type="ECO:0000313" key="8">
    <source>
        <dbReference type="Proteomes" id="UP000255024"/>
    </source>
</evidence>
<dbReference type="Pfam" id="PF04241">
    <property type="entry name" value="DUF423"/>
    <property type="match status" value="1"/>
</dbReference>
<sequence>MGRKIIITATLLGALGIILGAFGAHGLKKIVSETAVASYEVGVRYQMYHVFFLLFVGLSSFFTDAVKKRLFILTLIGVTLFSGSVYLLTFNGLQGFNVKFLGPITPIGGIFMILAWVYAAIQTLKMGKSTKI</sequence>
<keyword evidence="4 6" id="KW-1133">Transmembrane helix</keyword>
<reference evidence="7 8" key="1">
    <citation type="submission" date="2018-06" db="EMBL/GenBank/DDBJ databases">
        <authorList>
            <consortium name="Pathogen Informatics"/>
            <person name="Doyle S."/>
        </authorList>
    </citation>
    <scope>NUCLEOTIDE SEQUENCE [LARGE SCALE GENOMIC DNA]</scope>
    <source>
        <strain evidence="7 8">NCTC11179</strain>
    </source>
</reference>
<name>A0A378U2T2_MYROD</name>
<evidence type="ECO:0000256" key="2">
    <source>
        <dbReference type="ARBA" id="ARBA00009694"/>
    </source>
</evidence>
<feature type="transmembrane region" description="Helical" evidence="6">
    <location>
        <begin position="47"/>
        <end position="63"/>
    </location>
</feature>
<evidence type="ECO:0000256" key="3">
    <source>
        <dbReference type="ARBA" id="ARBA00022692"/>
    </source>
</evidence>
<protein>
    <submittedName>
        <fullName evidence="7">Protein of uncharacterized function (DUF423)</fullName>
    </submittedName>
</protein>
<comment type="similarity">
    <text evidence="2">Belongs to the UPF0382 family.</text>
</comment>
<organism evidence="7 8">
    <name type="scientific">Myroides odoratus</name>
    <name type="common">Flavobacterium odoratum</name>
    <dbReference type="NCBI Taxonomy" id="256"/>
    <lineage>
        <taxon>Bacteria</taxon>
        <taxon>Pseudomonadati</taxon>
        <taxon>Bacteroidota</taxon>
        <taxon>Flavobacteriia</taxon>
        <taxon>Flavobacteriales</taxon>
        <taxon>Flavobacteriaceae</taxon>
        <taxon>Myroides</taxon>
    </lineage>
</organism>
<dbReference type="PANTHER" id="PTHR43461:SF1">
    <property type="entry name" value="TRANSMEMBRANE PROTEIN 256"/>
    <property type="match status" value="1"/>
</dbReference>
<dbReference type="GO" id="GO:0005886">
    <property type="term" value="C:plasma membrane"/>
    <property type="evidence" value="ECO:0007669"/>
    <property type="project" value="TreeGrafter"/>
</dbReference>
<feature type="transmembrane region" description="Helical" evidence="6">
    <location>
        <begin position="100"/>
        <end position="121"/>
    </location>
</feature>
<keyword evidence="8" id="KW-1185">Reference proteome</keyword>
<gene>
    <name evidence="7" type="primary">ygdD_2</name>
    <name evidence="7" type="ORF">NCTC11179_02458</name>
</gene>